<dbReference type="InterPro" id="IPR012334">
    <property type="entry name" value="Pectin_lyas_fold"/>
</dbReference>
<dbReference type="InterPro" id="IPR055401">
    <property type="entry name" value="CEMIP_beta-hel_dom"/>
</dbReference>
<comment type="caution">
    <text evidence="7">The sequence shown here is derived from an EMBL/GenBank/DDBJ whole genome shotgun (WGS) entry which is preliminary data.</text>
</comment>
<protein>
    <submittedName>
        <fullName evidence="7">G8 domain-containing protein</fullName>
    </submittedName>
</protein>
<dbReference type="Pfam" id="PF24606">
    <property type="entry name" value="CEMIP_beta-hel"/>
    <property type="match status" value="1"/>
</dbReference>
<dbReference type="EMBL" id="QUMU01000003">
    <property type="protein sequence ID" value="REG34604.1"/>
    <property type="molecule type" value="Genomic_DNA"/>
</dbReference>
<dbReference type="Gene3D" id="2.60.120.260">
    <property type="entry name" value="Galactose-binding domain-like"/>
    <property type="match status" value="2"/>
</dbReference>
<evidence type="ECO:0000313" key="7">
    <source>
        <dbReference type="EMBL" id="REG34604.1"/>
    </source>
</evidence>
<evidence type="ECO:0000313" key="8">
    <source>
        <dbReference type="Proteomes" id="UP000256345"/>
    </source>
</evidence>
<keyword evidence="8" id="KW-1185">Reference proteome</keyword>
<organism evidence="7 8">
    <name type="scientific">Archangium gephyra</name>
    <dbReference type="NCBI Taxonomy" id="48"/>
    <lineage>
        <taxon>Bacteria</taxon>
        <taxon>Pseudomonadati</taxon>
        <taxon>Myxococcota</taxon>
        <taxon>Myxococcia</taxon>
        <taxon>Myxococcales</taxon>
        <taxon>Cystobacterineae</taxon>
        <taxon>Archangiaceae</taxon>
        <taxon>Archangium</taxon>
    </lineage>
</organism>
<keyword evidence="2" id="KW-0472">Membrane</keyword>
<comment type="subcellular location">
    <subcellularLocation>
        <location evidence="1">Cell membrane</location>
    </subcellularLocation>
</comment>
<evidence type="ECO:0000259" key="6">
    <source>
        <dbReference type="PROSITE" id="PS51484"/>
    </source>
</evidence>
<keyword evidence="3 5" id="KW-0732">Signal</keyword>
<dbReference type="InterPro" id="IPR052387">
    <property type="entry name" value="Fibrocystin"/>
</dbReference>
<dbReference type="PANTHER" id="PTHR46769">
    <property type="entry name" value="POLYCYSTIC KIDNEY AND HEPATIC DISEASE 1 (AUTOSOMAL RECESSIVE)-LIKE 1"/>
    <property type="match status" value="1"/>
</dbReference>
<keyword evidence="4" id="KW-0325">Glycoprotein</keyword>
<dbReference type="InterPro" id="IPR011050">
    <property type="entry name" value="Pectin_lyase_fold/virulence"/>
</dbReference>
<feature type="signal peptide" evidence="5">
    <location>
        <begin position="1"/>
        <end position="25"/>
    </location>
</feature>
<dbReference type="Proteomes" id="UP000256345">
    <property type="component" value="Unassembled WGS sequence"/>
</dbReference>
<dbReference type="SUPFAM" id="SSF51126">
    <property type="entry name" value="Pectin lyase-like"/>
    <property type="match status" value="1"/>
</dbReference>
<name>A0ABX9K705_9BACT</name>
<dbReference type="RefSeq" id="WP_082175185.1">
    <property type="nucleotide sequence ID" value="NZ_CP011509.1"/>
</dbReference>
<dbReference type="InterPro" id="IPR019316">
    <property type="entry name" value="G8_domain"/>
</dbReference>
<dbReference type="PROSITE" id="PS51484">
    <property type="entry name" value="G8"/>
    <property type="match status" value="1"/>
</dbReference>
<feature type="chain" id="PRO_5047546492" evidence="5">
    <location>
        <begin position="26"/>
        <end position="1305"/>
    </location>
</feature>
<feature type="domain" description="G8" evidence="6">
    <location>
        <begin position="354"/>
        <end position="473"/>
    </location>
</feature>
<reference evidence="7 8" key="1">
    <citation type="submission" date="2018-08" db="EMBL/GenBank/DDBJ databases">
        <title>Genomic Encyclopedia of Archaeal and Bacterial Type Strains, Phase II (KMG-II): from individual species to whole genera.</title>
        <authorList>
            <person name="Goeker M."/>
        </authorList>
    </citation>
    <scope>NUCLEOTIDE SEQUENCE [LARGE SCALE GENOMIC DNA]</scope>
    <source>
        <strain evidence="7 8">DSM 2261</strain>
    </source>
</reference>
<evidence type="ECO:0000256" key="1">
    <source>
        <dbReference type="ARBA" id="ARBA00004236"/>
    </source>
</evidence>
<evidence type="ECO:0000256" key="5">
    <source>
        <dbReference type="SAM" id="SignalP"/>
    </source>
</evidence>
<evidence type="ECO:0000256" key="3">
    <source>
        <dbReference type="ARBA" id="ARBA00022729"/>
    </source>
</evidence>
<dbReference type="CDD" id="cd02795">
    <property type="entry name" value="CBM6-CBM35-CBM36_like"/>
    <property type="match status" value="1"/>
</dbReference>
<evidence type="ECO:0000256" key="2">
    <source>
        <dbReference type="ARBA" id="ARBA00022475"/>
    </source>
</evidence>
<dbReference type="Gene3D" id="2.160.20.10">
    <property type="entry name" value="Single-stranded right-handed beta-helix, Pectin lyase-like"/>
    <property type="match status" value="1"/>
</dbReference>
<accession>A0ABX9K705</accession>
<proteinExistence type="predicted"/>
<sequence>MKKSPRSWMFLFSMTAVSLADGASAASLSSASSTAFTVPNGSFETPALPASPGYQYAPAGSGWTLVNGAGLSRDATAFTSANPSAPQGAQVLFLQGGGSASRTLNFPAGYYLFSFSAAQRGNPVNTQRVELRIDGASIQGFTPSGTAYQRFSSDAVLLSSGAHSIELRGLNPQGGDNTAFVDELQATRVRDIGLSGFESPVLPTSPGYAYAPAGGPWSFNGLSGLSRNASGFTASNPAAPEGSQVLFLQGASSASTAVSIPRGGYYRFRLKAALRANNPVQPPAKNIRLTLGGTQVGEFRLASTQYVEQSSAAIYLDAGVNTVSLVGVDTSAGDHTGLVDDLRMEMLHDWQDPYVWGGAVPGVNDDATVSAGSAVCLQGTLTPKSITVSGELLGVQNRNVAVATKYVMVMGSGSRLELGQELTPYPGSATFTLNATPADPEVMGMGSKFIGAMGSGTIHLHGLERVSWTQLGANVNAGSSTVVLKEAVDWQPGDKIVIVSSHRDWNEAEQRTIASVFSGNTALTLDSPLAYSHTGVVKSYSHGSRTWTADLRAQVGLLSHNILVQGDASSASSGGFGGHVMIMDNSVAYVSGVELFNMGQKARLGRYPFHWHMLGSGGSGQYFKNSSVHHSYNRAITIHGTESTLVENNFFHDHIGHGVFLEDGSERFNVIKKNVTLLTRRPAPGEELTPSDNQFDQVQNRSPASYWITNPQNTFEDNVAAGTEGTGFWFALPSRPMGLSANDPRFSSMRPNTLPMISFKGNSAHSTMSGFDIFDGLDANHSILPNAGWSDTATHLIENGTWYANDLALYTGIGAGGPSDNLLFRNNVLVENVVGTMLASYSIVDQSVFVANSGENLLGGTRYAYRVYDGAGQVRDSHFIGWDAANANFLINTGAAIKHPNHLFTGNTMSPASPPRTVLEDFDLRPAPGTHANHPGHPRYWSIVLRDVTGGISGKANTSIVSNHPFMRVGDEYRPPNWERTYRSDHRFVLSRLAYNVPFEQTPNITCTREKAGLAPVSVFYIEDTGYHEWHQLPFLVNEGFEYTYAYESLPTVKAVTMNMEDATAGDNYIAHFKDFGKLGGLSLSSSQSSFTAHSSLASLRGSTTSGYYLQPGGDLSLKAVATGRNQSFTLSWSTDFVVPPLDTDGDQLTDSVEINSSRQPFDAADLGAEFVTPGGFEGWTAFGNITGQAVSGGVLTGISSNNGDAQIVNSAYHFNASRVPALQVRMRASQNTGVQIFFATSSQPGFSGTRVANASYTGNGAWQTLTFDMAGQADWTGTITDLRLDPVSGVGIPFDIDSIRGPGM</sequence>
<dbReference type="Pfam" id="PF10162">
    <property type="entry name" value="G8"/>
    <property type="match status" value="1"/>
</dbReference>
<evidence type="ECO:0000256" key="4">
    <source>
        <dbReference type="ARBA" id="ARBA00023180"/>
    </source>
</evidence>
<dbReference type="SMART" id="SM01225">
    <property type="entry name" value="G8"/>
    <property type="match status" value="1"/>
</dbReference>
<gene>
    <name evidence="7" type="ORF">ATI61_103510</name>
</gene>
<dbReference type="PANTHER" id="PTHR46769:SF2">
    <property type="entry name" value="FIBROCYSTIN-L ISOFORM 2 PRECURSOR-RELATED"/>
    <property type="match status" value="1"/>
</dbReference>
<keyword evidence="2" id="KW-1003">Cell membrane</keyword>